<feature type="domain" description="HTH araC/xylS-type" evidence="4">
    <location>
        <begin position="214"/>
        <end position="312"/>
    </location>
</feature>
<dbReference type="InterPro" id="IPR002818">
    <property type="entry name" value="DJ-1/PfpI"/>
</dbReference>
<dbReference type="InterPro" id="IPR018062">
    <property type="entry name" value="HTH_AraC-typ_CS"/>
</dbReference>
<dbReference type="SUPFAM" id="SSF52317">
    <property type="entry name" value="Class I glutamine amidotransferase-like"/>
    <property type="match status" value="1"/>
</dbReference>
<evidence type="ECO:0000313" key="5">
    <source>
        <dbReference type="EMBL" id="SMX65225.1"/>
    </source>
</evidence>
<dbReference type="PANTHER" id="PTHR43130:SF3">
    <property type="entry name" value="HTH-TYPE TRANSCRIPTIONAL REGULATOR RV1931C"/>
    <property type="match status" value="1"/>
</dbReference>
<gene>
    <name evidence="5" type="ORF">BLIN9172_00317</name>
</gene>
<dbReference type="EMBL" id="FXYY01000002">
    <property type="protein sequence ID" value="SMX65225.1"/>
    <property type="molecule type" value="Genomic_DNA"/>
</dbReference>
<keyword evidence="1" id="KW-0805">Transcription regulation</keyword>
<dbReference type="Pfam" id="PF12833">
    <property type="entry name" value="HTH_18"/>
    <property type="match status" value="1"/>
</dbReference>
<dbReference type="RefSeq" id="WP_101553562.1">
    <property type="nucleotide sequence ID" value="NZ_FXYY01000002.1"/>
</dbReference>
<dbReference type="GO" id="GO:0003700">
    <property type="term" value="F:DNA-binding transcription factor activity"/>
    <property type="evidence" value="ECO:0007669"/>
    <property type="project" value="InterPro"/>
</dbReference>
<evidence type="ECO:0000256" key="2">
    <source>
        <dbReference type="ARBA" id="ARBA00023125"/>
    </source>
</evidence>
<dbReference type="InterPro" id="IPR009057">
    <property type="entry name" value="Homeodomain-like_sf"/>
</dbReference>
<protein>
    <submittedName>
        <fullName evidence="5">Transcriptional regulator GlxA family, contains an amidase domain and an AraC-type DNA-binding HTH domain</fullName>
    </submittedName>
</protein>
<dbReference type="InterPro" id="IPR029062">
    <property type="entry name" value="Class_I_gatase-like"/>
</dbReference>
<sequence length="324" mass="34863">MFTAAVLVRNGLSLFEFGVTAEVFGIDRTEVGSPPIDFRACSEDGPRWLETKHVSTVRIESTHGLEGLRGADVVIVSASLPHTGTEAERAALRRAHSEGAVIVSLCSGAFLLAGAGLLDGRQASTHWLFADQLARDFPRIDVVEANLFTDAGQIVTAAGTAAAIDACLHIVRREIGATTARMIARRMVVAPARSGNQLQFVERPVPAAADQGLSATLEWAASRLGEDIDAPALARHANVSVRQLGRRFKQELGTTPLQWITQERIRAAQELLEVSDLSIETIGRKVGYSSATQLREHFRRSVGTSPSQYRESFAAVTSSSVGRP</sequence>
<dbReference type="Gene3D" id="3.40.50.880">
    <property type="match status" value="1"/>
</dbReference>
<keyword evidence="2 5" id="KW-0238">DNA-binding</keyword>
<dbReference type="SUPFAM" id="SSF46689">
    <property type="entry name" value="Homeodomain-like"/>
    <property type="match status" value="2"/>
</dbReference>
<dbReference type="AlphaFoldDB" id="A0A2H1HQM8"/>
<name>A0A2H1HQM8_BRELN</name>
<evidence type="ECO:0000256" key="1">
    <source>
        <dbReference type="ARBA" id="ARBA00023015"/>
    </source>
</evidence>
<proteinExistence type="predicted"/>
<dbReference type="InterPro" id="IPR052158">
    <property type="entry name" value="INH-QAR"/>
</dbReference>
<dbReference type="Pfam" id="PF01965">
    <property type="entry name" value="DJ-1_PfpI"/>
    <property type="match status" value="1"/>
</dbReference>
<keyword evidence="3" id="KW-0804">Transcription</keyword>
<organism evidence="5 6">
    <name type="scientific">Brevibacterium linens ATCC 9172</name>
    <dbReference type="NCBI Taxonomy" id="1255617"/>
    <lineage>
        <taxon>Bacteria</taxon>
        <taxon>Bacillati</taxon>
        <taxon>Actinomycetota</taxon>
        <taxon>Actinomycetes</taxon>
        <taxon>Micrococcales</taxon>
        <taxon>Brevibacteriaceae</taxon>
        <taxon>Brevibacterium</taxon>
    </lineage>
</organism>
<dbReference type="GO" id="GO:0043565">
    <property type="term" value="F:sequence-specific DNA binding"/>
    <property type="evidence" value="ECO:0007669"/>
    <property type="project" value="InterPro"/>
</dbReference>
<dbReference type="PROSITE" id="PS01124">
    <property type="entry name" value="HTH_ARAC_FAMILY_2"/>
    <property type="match status" value="1"/>
</dbReference>
<evidence type="ECO:0000259" key="4">
    <source>
        <dbReference type="PROSITE" id="PS01124"/>
    </source>
</evidence>
<dbReference type="PANTHER" id="PTHR43130">
    <property type="entry name" value="ARAC-FAMILY TRANSCRIPTIONAL REGULATOR"/>
    <property type="match status" value="1"/>
</dbReference>
<evidence type="ECO:0000313" key="6">
    <source>
        <dbReference type="Proteomes" id="UP000234641"/>
    </source>
</evidence>
<dbReference type="CDD" id="cd03137">
    <property type="entry name" value="GATase1_AraC_1"/>
    <property type="match status" value="1"/>
</dbReference>
<dbReference type="Proteomes" id="UP000234641">
    <property type="component" value="Unassembled WGS sequence"/>
</dbReference>
<dbReference type="PROSITE" id="PS00041">
    <property type="entry name" value="HTH_ARAC_FAMILY_1"/>
    <property type="match status" value="1"/>
</dbReference>
<dbReference type="SMART" id="SM00342">
    <property type="entry name" value="HTH_ARAC"/>
    <property type="match status" value="1"/>
</dbReference>
<evidence type="ECO:0000256" key="3">
    <source>
        <dbReference type="ARBA" id="ARBA00023163"/>
    </source>
</evidence>
<dbReference type="Gene3D" id="1.10.10.60">
    <property type="entry name" value="Homeodomain-like"/>
    <property type="match status" value="1"/>
</dbReference>
<dbReference type="InterPro" id="IPR018060">
    <property type="entry name" value="HTH_AraC"/>
</dbReference>
<accession>A0A2H1HQM8</accession>
<reference evidence="5 6" key="1">
    <citation type="submission" date="2017-03" db="EMBL/GenBank/DDBJ databases">
        <authorList>
            <person name="Afonso C.L."/>
            <person name="Miller P.J."/>
            <person name="Scott M.A."/>
            <person name="Spackman E."/>
            <person name="Goraichik I."/>
            <person name="Dimitrov K.M."/>
            <person name="Suarez D.L."/>
            <person name="Swayne D.E."/>
        </authorList>
    </citation>
    <scope>NUCLEOTIDE SEQUENCE [LARGE SCALE GENOMIC DNA]</scope>
    <source>
        <strain evidence="5 6">ATCC 9172</strain>
    </source>
</reference>